<keyword evidence="4" id="KW-0812">Transmembrane</keyword>
<gene>
    <name evidence="7" type="ORF">SAMN05444354_13916</name>
</gene>
<dbReference type="InterPro" id="IPR003660">
    <property type="entry name" value="HAMP_dom"/>
</dbReference>
<dbReference type="PROSITE" id="PS50885">
    <property type="entry name" value="HAMP"/>
    <property type="match status" value="1"/>
</dbReference>
<feature type="non-terminal residue" evidence="7">
    <location>
        <position position="380"/>
    </location>
</feature>
<dbReference type="Pfam" id="PF05227">
    <property type="entry name" value="CHASE3"/>
    <property type="match status" value="1"/>
</dbReference>
<feature type="domain" description="HAMP" evidence="6">
    <location>
        <begin position="204"/>
        <end position="256"/>
    </location>
</feature>
<dbReference type="PANTHER" id="PTHR32089:SF112">
    <property type="entry name" value="LYSOZYME-LIKE PROTEIN-RELATED"/>
    <property type="match status" value="1"/>
</dbReference>
<dbReference type="RefSeq" id="WP_075011452.1">
    <property type="nucleotide sequence ID" value="NZ_FOAP01000039.1"/>
</dbReference>
<evidence type="ECO:0000256" key="2">
    <source>
        <dbReference type="ARBA" id="ARBA00029447"/>
    </source>
</evidence>
<keyword evidence="4" id="KW-0472">Membrane</keyword>
<dbReference type="InterPro" id="IPR007891">
    <property type="entry name" value="CHASE3"/>
</dbReference>
<organism evidence="7 8">
    <name type="scientific">Stigmatella aurantiaca</name>
    <dbReference type="NCBI Taxonomy" id="41"/>
    <lineage>
        <taxon>Bacteria</taxon>
        <taxon>Pseudomonadati</taxon>
        <taxon>Myxococcota</taxon>
        <taxon>Myxococcia</taxon>
        <taxon>Myxococcales</taxon>
        <taxon>Cystobacterineae</taxon>
        <taxon>Archangiaceae</taxon>
        <taxon>Stigmatella</taxon>
    </lineage>
</organism>
<accession>A0A1H8FUL5</accession>
<keyword evidence="8" id="KW-1185">Reference proteome</keyword>
<dbReference type="PANTHER" id="PTHR32089">
    <property type="entry name" value="METHYL-ACCEPTING CHEMOTAXIS PROTEIN MCPB"/>
    <property type="match status" value="1"/>
</dbReference>
<evidence type="ECO:0000259" key="5">
    <source>
        <dbReference type="PROSITE" id="PS50111"/>
    </source>
</evidence>
<feature type="domain" description="Methyl-accepting transducer" evidence="5">
    <location>
        <begin position="275"/>
        <end position="380"/>
    </location>
</feature>
<keyword evidence="4" id="KW-1133">Transmembrane helix</keyword>
<dbReference type="Pfam" id="PF00672">
    <property type="entry name" value="HAMP"/>
    <property type="match status" value="1"/>
</dbReference>
<evidence type="ECO:0000259" key="6">
    <source>
        <dbReference type="PROSITE" id="PS50885"/>
    </source>
</evidence>
<dbReference type="CDD" id="cd19410">
    <property type="entry name" value="HK9-like_sensor"/>
    <property type="match status" value="1"/>
</dbReference>
<evidence type="ECO:0000313" key="8">
    <source>
        <dbReference type="Proteomes" id="UP000182719"/>
    </source>
</evidence>
<dbReference type="AlphaFoldDB" id="A0A1H8FUL5"/>
<comment type="similarity">
    <text evidence="2">Belongs to the methyl-accepting chemotaxis (MCP) protein family.</text>
</comment>
<dbReference type="Proteomes" id="UP000182719">
    <property type="component" value="Unassembled WGS sequence"/>
</dbReference>
<feature type="transmembrane region" description="Helical" evidence="4">
    <location>
        <begin position="181"/>
        <end position="202"/>
    </location>
</feature>
<evidence type="ECO:0000256" key="1">
    <source>
        <dbReference type="ARBA" id="ARBA00023224"/>
    </source>
</evidence>
<proteinExistence type="inferred from homology"/>
<evidence type="ECO:0000256" key="4">
    <source>
        <dbReference type="SAM" id="Phobius"/>
    </source>
</evidence>
<evidence type="ECO:0000313" key="7">
    <source>
        <dbReference type="EMBL" id="SEN34957.1"/>
    </source>
</evidence>
<dbReference type="Gene3D" id="1.10.287.950">
    <property type="entry name" value="Methyl-accepting chemotaxis protein"/>
    <property type="match status" value="1"/>
</dbReference>
<dbReference type="Gene3D" id="6.10.340.10">
    <property type="match status" value="1"/>
</dbReference>
<evidence type="ECO:0000256" key="3">
    <source>
        <dbReference type="PROSITE-ProRule" id="PRU00284"/>
    </source>
</evidence>
<reference evidence="8" key="1">
    <citation type="submission" date="2016-10" db="EMBL/GenBank/DDBJ databases">
        <authorList>
            <person name="Varghese N."/>
            <person name="Submissions S."/>
        </authorList>
    </citation>
    <scope>NUCLEOTIDE SEQUENCE [LARGE SCALE GENOMIC DNA]</scope>
    <source>
        <strain evidence="8">DSM 17044</strain>
    </source>
</reference>
<dbReference type="OrthoDB" id="2489132at2"/>
<protein>
    <submittedName>
        <fullName evidence="7">Methyl-accepting chemotaxis protein</fullName>
    </submittedName>
</protein>
<dbReference type="GO" id="GO:0007165">
    <property type="term" value="P:signal transduction"/>
    <property type="evidence" value="ECO:0007669"/>
    <property type="project" value="UniProtKB-KW"/>
</dbReference>
<dbReference type="SUPFAM" id="SSF58104">
    <property type="entry name" value="Methyl-accepting chemotaxis protein (MCP) signaling domain"/>
    <property type="match status" value="1"/>
</dbReference>
<dbReference type="CDD" id="cd06225">
    <property type="entry name" value="HAMP"/>
    <property type="match status" value="1"/>
</dbReference>
<dbReference type="PROSITE" id="PS50111">
    <property type="entry name" value="CHEMOTAXIS_TRANSDUC_2"/>
    <property type="match status" value="1"/>
</dbReference>
<name>A0A1H8FUL5_STIAU</name>
<keyword evidence="1 3" id="KW-0807">Transducer</keyword>
<sequence length="380" mass="41418">MTIGKKIAAGFGLCLLVLLAVALVAFQGAEQLLRTANDVVASREQARYLREVRTMLLDAETAQRGFLLTGQERYLDPYVRALPNIETGLVQLKRAFQNEPEQGVRVARLEQQVREKLAELADTIRMRREQGFEPALAAVLTDKGKLLMQEIRQNIDEMLVVGDERWVQAADNAQRNAQRSILFLSMGTVLGILIVSVGSFLITRGITGPLGRLMSGVEHFTRGNLAHRIDVHNEDETGRLARAFNVMAERRQDSEAQVARQAAEREQALRTVAEFVNQLAGASSEILSSTSEQVASAQEQGSAVAETVSTVEEIAQTSDEAAGRARAVSESARQSEELGKGGRQAVNEAVSAMATVREQVESIASRILALAEQAQAIGDI</sequence>
<dbReference type="GO" id="GO:0016020">
    <property type="term" value="C:membrane"/>
    <property type="evidence" value="ECO:0007669"/>
    <property type="project" value="InterPro"/>
</dbReference>
<dbReference type="InterPro" id="IPR004089">
    <property type="entry name" value="MCPsignal_dom"/>
</dbReference>
<dbReference type="EMBL" id="FOAP01000039">
    <property type="protein sequence ID" value="SEN34957.1"/>
    <property type="molecule type" value="Genomic_DNA"/>
</dbReference>
<dbReference type="SMART" id="SM00304">
    <property type="entry name" value="HAMP"/>
    <property type="match status" value="1"/>
</dbReference>